<dbReference type="SUPFAM" id="SSF52540">
    <property type="entry name" value="P-loop containing nucleoside triphosphate hydrolases"/>
    <property type="match status" value="1"/>
</dbReference>
<dbReference type="AlphaFoldDB" id="A0A4U8SCD5"/>
<dbReference type="RefSeq" id="WP_034344231.1">
    <property type="nucleotide sequence ID" value="NZ_FZNG01000025.1"/>
</dbReference>
<dbReference type="InterPro" id="IPR027417">
    <property type="entry name" value="P-loop_NTPase"/>
</dbReference>
<evidence type="ECO:0000313" key="9">
    <source>
        <dbReference type="Proteomes" id="UP000029878"/>
    </source>
</evidence>
<evidence type="ECO:0000259" key="7">
    <source>
        <dbReference type="Pfam" id="PF00350"/>
    </source>
</evidence>
<feature type="coiled-coil region" evidence="6">
    <location>
        <begin position="506"/>
        <end position="558"/>
    </location>
</feature>
<dbReference type="Pfam" id="PF00350">
    <property type="entry name" value="Dynamin_N"/>
    <property type="match status" value="1"/>
</dbReference>
<feature type="domain" description="Dynamin N-terminal" evidence="7">
    <location>
        <begin position="187"/>
        <end position="385"/>
    </location>
</feature>
<keyword evidence="2" id="KW-0547">Nucleotide-binding</keyword>
<protein>
    <recommendedName>
        <fullName evidence="7">Dynamin N-terminal domain-containing protein</fullName>
    </recommendedName>
</protein>
<gene>
    <name evidence="8" type="ORF">LS81_004170</name>
</gene>
<dbReference type="GO" id="GO:0003924">
    <property type="term" value="F:GTPase activity"/>
    <property type="evidence" value="ECO:0007669"/>
    <property type="project" value="InterPro"/>
</dbReference>
<dbReference type="GO" id="GO:0016020">
    <property type="term" value="C:membrane"/>
    <property type="evidence" value="ECO:0007669"/>
    <property type="project" value="UniProtKB-SubCell"/>
</dbReference>
<evidence type="ECO:0000256" key="6">
    <source>
        <dbReference type="SAM" id="Coils"/>
    </source>
</evidence>
<accession>A0A4U8SCD5</accession>
<evidence type="ECO:0000256" key="1">
    <source>
        <dbReference type="ARBA" id="ARBA00004370"/>
    </source>
</evidence>
<name>A0A4U8SCD5_9HELI</name>
<keyword evidence="6" id="KW-0175">Coiled coil</keyword>
<evidence type="ECO:0000256" key="4">
    <source>
        <dbReference type="ARBA" id="ARBA00023134"/>
    </source>
</evidence>
<dbReference type="Gene3D" id="3.40.50.300">
    <property type="entry name" value="P-loop containing nucleotide triphosphate hydrolases"/>
    <property type="match status" value="1"/>
</dbReference>
<keyword evidence="3" id="KW-0378">Hydrolase</keyword>
<sequence>MELATHFFHLIHQEKIPSTSISDTSIKALLDTQKDILLALPPKLQALILSVHSTNVNLYEKSQAFCSLYSQCMPQYELNMESIKLLQYALLSVVNAADLKHLKAHILRLNAAELITNQHARSLSNFFTQSAFQAQQAKEEHKVLNLKTLSNELAQILKRLYELKLHEKYYKTLNQIYTNAQNHKFSIGITGVLSAGKSTFLNALLGKEVLGSSTIPETANLTILKYKDTESAEVFFWNTGEWEELKKAGQYDKSLQSFVLESERIFGTRLNDYITNTTKSEVITLDNLSTYTSANHESKLCNLVKEVTLFTPLKFLQNGVEIVDTPGLDDPITKREEITKAYITQCDLLIHVMNASCVATQIDIDFILESLLEQNISRLLIVLTRIDLISEKELAQSLEYTKTSLAAQLKKAKYSGDIDSIIERIDFIPVASFLALLHKTNRGEEAINQGFSLEKTGIIAVENYLDKMLLGENSLKQKDILYLAYRGFLKTIEQCKEDMRLESILLNASENELEEMIANLKAEHERLFLQLDVKKQDLKAKQNDIEEFLNVLQKSMQKSLKREQERLQTRIFDEAVYGYTHGNPPSSERIGEILESGLSDCFSDVSRDFKYKLAKKITQILLDEHTDIKQPKVSFHAPKEQIAQSVAKLKDSIPKLINAYGKGRENELSIKLQEIFNQSFELFTQVLMEKNKEVETKFLEYFSQILQAQEEILKTQIAEKDSILQNTLEKRQQNYTQEMRDSMQAKQKELTHIAEELAYITQALK</sequence>
<comment type="caution">
    <text evidence="8">The sequence shown here is derived from an EMBL/GenBank/DDBJ whole genome shotgun (WGS) entry which is preliminary data.</text>
</comment>
<dbReference type="PANTHER" id="PTHR10465">
    <property type="entry name" value="TRANSMEMBRANE GTPASE FZO1"/>
    <property type="match status" value="1"/>
</dbReference>
<evidence type="ECO:0000256" key="2">
    <source>
        <dbReference type="ARBA" id="ARBA00022741"/>
    </source>
</evidence>
<proteinExistence type="predicted"/>
<dbReference type="InterPro" id="IPR045063">
    <property type="entry name" value="Dynamin_N"/>
</dbReference>
<keyword evidence="4" id="KW-0342">GTP-binding</keyword>
<dbReference type="Proteomes" id="UP000029878">
    <property type="component" value="Unassembled WGS sequence"/>
</dbReference>
<evidence type="ECO:0000256" key="5">
    <source>
        <dbReference type="ARBA" id="ARBA00023136"/>
    </source>
</evidence>
<evidence type="ECO:0000256" key="3">
    <source>
        <dbReference type="ARBA" id="ARBA00022801"/>
    </source>
</evidence>
<dbReference type="PANTHER" id="PTHR10465:SF0">
    <property type="entry name" value="SARCALUMENIN"/>
    <property type="match status" value="1"/>
</dbReference>
<organism evidence="8 9">
    <name type="scientific">Helicobacter trogontum</name>
    <dbReference type="NCBI Taxonomy" id="50960"/>
    <lineage>
        <taxon>Bacteria</taxon>
        <taxon>Pseudomonadati</taxon>
        <taxon>Campylobacterota</taxon>
        <taxon>Epsilonproteobacteria</taxon>
        <taxon>Campylobacterales</taxon>
        <taxon>Helicobacteraceae</taxon>
        <taxon>Helicobacter</taxon>
    </lineage>
</organism>
<keyword evidence="5" id="KW-0472">Membrane</keyword>
<evidence type="ECO:0000313" key="8">
    <source>
        <dbReference type="EMBL" id="TLD83744.1"/>
    </source>
</evidence>
<dbReference type="CDD" id="cd09912">
    <property type="entry name" value="DLP_2"/>
    <property type="match status" value="1"/>
</dbReference>
<reference evidence="8 9" key="1">
    <citation type="journal article" date="2014" name="Genome Announc.">
        <title>Draft genome sequences of eight enterohepatic helicobacter species isolated from both laboratory and wild rodents.</title>
        <authorList>
            <person name="Sheh A."/>
            <person name="Shen Z."/>
            <person name="Fox J.G."/>
        </authorList>
    </citation>
    <scope>NUCLEOTIDE SEQUENCE [LARGE SCALE GENOMIC DNA]</scope>
    <source>
        <strain evidence="8 9">ATCC 700114</strain>
    </source>
</reference>
<dbReference type="OrthoDB" id="1100581at2"/>
<dbReference type="InterPro" id="IPR027094">
    <property type="entry name" value="Mitofusin_fam"/>
</dbReference>
<dbReference type="EMBL" id="JRPL02000006">
    <property type="protein sequence ID" value="TLD83744.1"/>
    <property type="molecule type" value="Genomic_DNA"/>
</dbReference>
<dbReference type="GO" id="GO:0005525">
    <property type="term" value="F:GTP binding"/>
    <property type="evidence" value="ECO:0007669"/>
    <property type="project" value="UniProtKB-KW"/>
</dbReference>
<comment type="subcellular location">
    <subcellularLocation>
        <location evidence="1">Membrane</location>
    </subcellularLocation>
</comment>